<gene>
    <name evidence="2" type="ORF">GCM10011372_21850</name>
</gene>
<keyword evidence="3" id="KW-1185">Reference proteome</keyword>
<dbReference type="InterPro" id="IPR039422">
    <property type="entry name" value="MarR/SlyA-like"/>
</dbReference>
<dbReference type="GO" id="GO:0006950">
    <property type="term" value="P:response to stress"/>
    <property type="evidence" value="ECO:0007669"/>
    <property type="project" value="TreeGrafter"/>
</dbReference>
<organism evidence="2 3">
    <name type="scientific">Agromyces bauzanensis</name>
    <dbReference type="NCBI Taxonomy" id="1308924"/>
    <lineage>
        <taxon>Bacteria</taxon>
        <taxon>Bacillati</taxon>
        <taxon>Actinomycetota</taxon>
        <taxon>Actinomycetes</taxon>
        <taxon>Micrococcales</taxon>
        <taxon>Microbacteriaceae</taxon>
        <taxon>Agromyces</taxon>
    </lineage>
</organism>
<dbReference type="PANTHER" id="PTHR33164">
    <property type="entry name" value="TRANSCRIPTIONAL REGULATOR, MARR FAMILY"/>
    <property type="match status" value="1"/>
</dbReference>
<proteinExistence type="predicted"/>
<dbReference type="GO" id="GO:0003700">
    <property type="term" value="F:DNA-binding transcription factor activity"/>
    <property type="evidence" value="ECO:0007669"/>
    <property type="project" value="InterPro"/>
</dbReference>
<accession>A0A917PLD1</accession>
<reference evidence="2" key="2">
    <citation type="submission" date="2020-09" db="EMBL/GenBank/DDBJ databases">
        <authorList>
            <person name="Sun Q."/>
            <person name="Zhou Y."/>
        </authorList>
    </citation>
    <scope>NUCLEOTIDE SEQUENCE</scope>
    <source>
        <strain evidence="2">CGMCC 1.8984</strain>
    </source>
</reference>
<evidence type="ECO:0000313" key="3">
    <source>
        <dbReference type="Proteomes" id="UP000636956"/>
    </source>
</evidence>
<evidence type="ECO:0000313" key="2">
    <source>
        <dbReference type="EMBL" id="GGJ83189.1"/>
    </source>
</evidence>
<dbReference type="InterPro" id="IPR000835">
    <property type="entry name" value="HTH_MarR-typ"/>
</dbReference>
<name>A0A917PLD1_9MICO</name>
<dbReference type="SMART" id="SM00347">
    <property type="entry name" value="HTH_MARR"/>
    <property type="match status" value="1"/>
</dbReference>
<comment type="caution">
    <text evidence="2">The sequence shown here is derived from an EMBL/GenBank/DDBJ whole genome shotgun (WGS) entry which is preliminary data.</text>
</comment>
<sequence length="158" mass="17327">MIDVPLPESLAPAHRVRAEGVRQRMSLAVHRLGFEVLARGERALAPLGIDGRDYLTLAILGTDEPDSQQDLAELAWKAPQVIVAVVDSLEQRGLVARRRAADDRRRSVVDLTPAGRELLARADTLMDDVTDAVFSALAPSERHALHDTLRRALDDEAP</sequence>
<dbReference type="Gene3D" id="1.10.10.10">
    <property type="entry name" value="Winged helix-like DNA-binding domain superfamily/Winged helix DNA-binding domain"/>
    <property type="match status" value="1"/>
</dbReference>
<reference evidence="2" key="1">
    <citation type="journal article" date="2014" name="Int. J. Syst. Evol. Microbiol.">
        <title>Complete genome sequence of Corynebacterium casei LMG S-19264T (=DSM 44701T), isolated from a smear-ripened cheese.</title>
        <authorList>
            <consortium name="US DOE Joint Genome Institute (JGI-PGF)"/>
            <person name="Walter F."/>
            <person name="Albersmeier A."/>
            <person name="Kalinowski J."/>
            <person name="Ruckert C."/>
        </authorList>
    </citation>
    <scope>NUCLEOTIDE SEQUENCE</scope>
    <source>
        <strain evidence="2">CGMCC 1.8984</strain>
    </source>
</reference>
<dbReference type="InterPro" id="IPR036388">
    <property type="entry name" value="WH-like_DNA-bd_sf"/>
</dbReference>
<dbReference type="PRINTS" id="PR00598">
    <property type="entry name" value="HTHMARR"/>
</dbReference>
<dbReference type="Proteomes" id="UP000636956">
    <property type="component" value="Unassembled WGS sequence"/>
</dbReference>
<dbReference type="InterPro" id="IPR036390">
    <property type="entry name" value="WH_DNA-bd_sf"/>
</dbReference>
<dbReference type="AlphaFoldDB" id="A0A917PLD1"/>
<evidence type="ECO:0000259" key="1">
    <source>
        <dbReference type="PROSITE" id="PS50995"/>
    </source>
</evidence>
<dbReference type="EMBL" id="BMMD01000012">
    <property type="protein sequence ID" value="GGJ83189.1"/>
    <property type="molecule type" value="Genomic_DNA"/>
</dbReference>
<feature type="domain" description="HTH marR-type" evidence="1">
    <location>
        <begin position="18"/>
        <end position="154"/>
    </location>
</feature>
<dbReference type="SUPFAM" id="SSF46785">
    <property type="entry name" value="Winged helix' DNA-binding domain"/>
    <property type="match status" value="1"/>
</dbReference>
<dbReference type="PROSITE" id="PS50995">
    <property type="entry name" value="HTH_MARR_2"/>
    <property type="match status" value="1"/>
</dbReference>
<protein>
    <recommendedName>
        <fullName evidence="1">HTH marR-type domain-containing protein</fullName>
    </recommendedName>
</protein>
<dbReference type="Pfam" id="PF12802">
    <property type="entry name" value="MarR_2"/>
    <property type="match status" value="1"/>
</dbReference>
<dbReference type="PANTHER" id="PTHR33164:SF89">
    <property type="entry name" value="MARR FAMILY REGULATORY PROTEIN"/>
    <property type="match status" value="1"/>
</dbReference>